<sequence length="258" mass="29445">MSNLANTQNIEILAIDCFFSFLTQRRHKFYENLGTTAFNFLKSSDYTQINTELLKLNNNEKITEKHISRLLFNIFTTFDPSKLGHQAVNLILDIKNFKTKIPFMIFDENSKLQNLCDEAIISSQHVNCSIFIDKTPLIVNATKQQASVPVISTSVPLNNCHTPLGENNQNSLSENQLDLTPANLNSALQNFLKEFSSKIECNNDSRDKILLKKMSLMLKEHKKQTTPSEDTQKITKLKMKSASIESIPKQNNQYQIKV</sequence>
<keyword evidence="2" id="KW-1185">Reference proteome</keyword>
<dbReference type="Proteomes" id="UP000663879">
    <property type="component" value="Unassembled WGS sequence"/>
</dbReference>
<gene>
    <name evidence="1" type="ORF">OXX778_LOCUS3755</name>
</gene>
<evidence type="ECO:0000313" key="2">
    <source>
        <dbReference type="Proteomes" id="UP000663879"/>
    </source>
</evidence>
<comment type="caution">
    <text evidence="1">The sequence shown here is derived from an EMBL/GenBank/DDBJ whole genome shotgun (WGS) entry which is preliminary data.</text>
</comment>
<dbReference type="EMBL" id="CAJNOC010000343">
    <property type="protein sequence ID" value="CAF0747906.1"/>
    <property type="molecule type" value="Genomic_DNA"/>
</dbReference>
<reference evidence="1" key="1">
    <citation type="submission" date="2021-02" db="EMBL/GenBank/DDBJ databases">
        <authorList>
            <person name="Nowell W R."/>
        </authorList>
    </citation>
    <scope>NUCLEOTIDE SEQUENCE</scope>
    <source>
        <strain evidence="1">Ploen Becks lab</strain>
    </source>
</reference>
<protein>
    <submittedName>
        <fullName evidence="1">Uncharacterized protein</fullName>
    </submittedName>
</protein>
<proteinExistence type="predicted"/>
<accession>A0A813P602</accession>
<name>A0A813P602_9BILA</name>
<organism evidence="1 2">
    <name type="scientific">Brachionus calyciflorus</name>
    <dbReference type="NCBI Taxonomy" id="104777"/>
    <lineage>
        <taxon>Eukaryota</taxon>
        <taxon>Metazoa</taxon>
        <taxon>Spiralia</taxon>
        <taxon>Gnathifera</taxon>
        <taxon>Rotifera</taxon>
        <taxon>Eurotatoria</taxon>
        <taxon>Monogononta</taxon>
        <taxon>Pseudotrocha</taxon>
        <taxon>Ploima</taxon>
        <taxon>Brachionidae</taxon>
        <taxon>Brachionus</taxon>
    </lineage>
</organism>
<evidence type="ECO:0000313" key="1">
    <source>
        <dbReference type="EMBL" id="CAF0747906.1"/>
    </source>
</evidence>
<dbReference type="AlphaFoldDB" id="A0A813P602"/>